<sequence length="102" mass="11887">MDYSPEVEKIIQRIEGIILSSLYDLYKIGISKLTLDELKSKILTLLSNDLAIDRERINDLTQVAISSLTERDYIMTPDNGREYHITLYGINEYEKREYQGLI</sequence>
<dbReference type="OrthoDB" id="380661at2157"/>
<dbReference type="RefSeq" id="WP_134484948.1">
    <property type="nucleotide sequence ID" value="NZ_LR216287.1"/>
</dbReference>
<protein>
    <submittedName>
        <fullName evidence="1">Uncharacterized protein</fullName>
    </submittedName>
</protein>
<evidence type="ECO:0000313" key="1">
    <source>
        <dbReference type="EMBL" id="VFJ14859.1"/>
    </source>
</evidence>
<dbReference type="AlphaFoldDB" id="A0A484IFC4"/>
<accession>A0A484IFC4</accession>
<dbReference type="Proteomes" id="UP000294299">
    <property type="component" value="Chromosome NFRAN"/>
</dbReference>
<dbReference type="GeneID" id="39421712"/>
<gene>
    <name evidence="1" type="ORF">NFRAN_2537</name>
</gene>
<proteinExistence type="predicted"/>
<organism evidence="1 2">
    <name type="scientific">Candidatus Nitrosocosmicus franklandianus</name>
    <dbReference type="NCBI Taxonomy" id="1798806"/>
    <lineage>
        <taxon>Archaea</taxon>
        <taxon>Nitrososphaerota</taxon>
        <taxon>Nitrososphaeria</taxon>
        <taxon>Nitrososphaerales</taxon>
        <taxon>Nitrososphaeraceae</taxon>
        <taxon>Candidatus Nitrosocosmicus</taxon>
    </lineage>
</organism>
<dbReference type="KEGG" id="nfn:NFRAN_2537"/>
<dbReference type="EMBL" id="LR216287">
    <property type="protein sequence ID" value="VFJ14859.1"/>
    <property type="molecule type" value="Genomic_DNA"/>
</dbReference>
<evidence type="ECO:0000313" key="2">
    <source>
        <dbReference type="Proteomes" id="UP000294299"/>
    </source>
</evidence>
<name>A0A484IFC4_9ARCH</name>
<keyword evidence="2" id="KW-1185">Reference proteome</keyword>
<reference evidence="1 2" key="1">
    <citation type="submission" date="2019-02" db="EMBL/GenBank/DDBJ databases">
        <authorList>
            <person name="Lehtovirta-Morley E L."/>
        </authorList>
    </citation>
    <scope>NUCLEOTIDE SEQUENCE [LARGE SCALE GENOMIC DNA]</scope>
    <source>
        <strain evidence="1">NFRAN1</strain>
    </source>
</reference>